<gene>
    <name evidence="2" type="ORF">METZ01_LOCUS400152</name>
</gene>
<dbReference type="InterPro" id="IPR025641">
    <property type="entry name" value="DUF4340"/>
</dbReference>
<dbReference type="EMBL" id="UINC01152888">
    <property type="protein sequence ID" value="SVD47298.1"/>
    <property type="molecule type" value="Genomic_DNA"/>
</dbReference>
<protein>
    <recommendedName>
        <fullName evidence="1">DUF4340 domain-containing protein</fullName>
    </recommendedName>
</protein>
<name>A0A382VN50_9ZZZZ</name>
<evidence type="ECO:0000313" key="2">
    <source>
        <dbReference type="EMBL" id="SVD47298.1"/>
    </source>
</evidence>
<organism evidence="2">
    <name type="scientific">marine metagenome</name>
    <dbReference type="NCBI Taxonomy" id="408172"/>
    <lineage>
        <taxon>unclassified sequences</taxon>
        <taxon>metagenomes</taxon>
        <taxon>ecological metagenomes</taxon>
    </lineage>
</organism>
<feature type="non-terminal residue" evidence="2">
    <location>
        <position position="284"/>
    </location>
</feature>
<accession>A0A382VN50</accession>
<feature type="non-terminal residue" evidence="2">
    <location>
        <position position="1"/>
    </location>
</feature>
<reference evidence="2" key="1">
    <citation type="submission" date="2018-05" db="EMBL/GenBank/DDBJ databases">
        <authorList>
            <person name="Lanie J.A."/>
            <person name="Ng W.-L."/>
            <person name="Kazmierczak K.M."/>
            <person name="Andrzejewski T.M."/>
            <person name="Davidsen T.M."/>
            <person name="Wayne K.J."/>
            <person name="Tettelin H."/>
            <person name="Glass J.I."/>
            <person name="Rusch D."/>
            <person name="Podicherti R."/>
            <person name="Tsui H.-C.T."/>
            <person name="Winkler M.E."/>
        </authorList>
    </citation>
    <scope>NUCLEOTIDE SEQUENCE</scope>
</reference>
<proteinExistence type="predicted"/>
<dbReference type="AlphaFoldDB" id="A0A382VN50"/>
<evidence type="ECO:0000259" key="1">
    <source>
        <dbReference type="Pfam" id="PF14238"/>
    </source>
</evidence>
<dbReference type="Pfam" id="PF14238">
    <property type="entry name" value="DUF4340"/>
    <property type="match status" value="2"/>
</dbReference>
<feature type="domain" description="DUF4340" evidence="1">
    <location>
        <begin position="3"/>
        <end position="111"/>
    </location>
</feature>
<sequence>ITSLINEFVKLSPVRTVVDSASDFSEFGLDNPSIIVELSAGLGAPQTLLLGDAIPTGSSYYAVARGSNRVFLVTNETHNSFNKTTIALRDRLLLHIDEDEVSGVTVRTNESPTPLACELDSLGTWRVISPFNMPAERNEAISLVSSIASMKAIDFIEDDPASLRKYGLDSPWAIASVKSKDGVIDASIMLGKTENNLLYATSSEFNTVFALAPSRKNQLVRDQNLYRRSTAFDFRSYNVSKLDLRLDRELVSCVKRSFEDWRMMRPIETRADDKLITGLLDSLE</sequence>
<feature type="domain" description="DUF4340" evidence="1">
    <location>
        <begin position="125"/>
        <end position="283"/>
    </location>
</feature>